<dbReference type="PANTHER" id="PTHR45527:SF1">
    <property type="entry name" value="FATTY ACID SYNTHASE"/>
    <property type="match status" value="1"/>
</dbReference>
<dbReference type="PROSITE" id="PS00455">
    <property type="entry name" value="AMP_BINDING"/>
    <property type="match status" value="1"/>
</dbReference>
<feature type="domain" description="AMP-binding enzyme C-terminal" evidence="5">
    <location>
        <begin position="401"/>
        <end position="476"/>
    </location>
</feature>
<organism evidence="6 7">
    <name type="scientific">Vibrio gazogenes DSM 21264 = NBRC 103151</name>
    <dbReference type="NCBI Taxonomy" id="1123492"/>
    <lineage>
        <taxon>Bacteria</taxon>
        <taxon>Pseudomonadati</taxon>
        <taxon>Pseudomonadota</taxon>
        <taxon>Gammaproteobacteria</taxon>
        <taxon>Vibrionales</taxon>
        <taxon>Vibrionaceae</taxon>
        <taxon>Vibrio</taxon>
    </lineage>
</organism>
<evidence type="ECO:0000256" key="1">
    <source>
        <dbReference type="ARBA" id="ARBA00022598"/>
    </source>
</evidence>
<evidence type="ECO:0000313" key="6">
    <source>
        <dbReference type="EMBL" id="SHF18461.1"/>
    </source>
</evidence>
<dbReference type="InterPro" id="IPR020845">
    <property type="entry name" value="AMP-binding_CS"/>
</dbReference>
<evidence type="ECO:0000259" key="4">
    <source>
        <dbReference type="Pfam" id="PF00501"/>
    </source>
</evidence>
<keyword evidence="1" id="KW-0436">Ligase</keyword>
<dbReference type="EMBL" id="FQUH01000006">
    <property type="protein sequence ID" value="SHF18461.1"/>
    <property type="molecule type" value="Genomic_DNA"/>
</dbReference>
<dbReference type="SMR" id="A0A1M4ZKE3"/>
<feature type="domain" description="AMP-dependent synthetase/ligase" evidence="4">
    <location>
        <begin position="14"/>
        <end position="351"/>
    </location>
</feature>
<accession>A0A1M4ZKE3</accession>
<dbReference type="Gene3D" id="3.40.50.12780">
    <property type="entry name" value="N-terminal domain of ligase-like"/>
    <property type="match status" value="1"/>
</dbReference>
<gene>
    <name evidence="6" type="ORF">SAMN02745781_01646</name>
</gene>
<dbReference type="GO" id="GO:0005737">
    <property type="term" value="C:cytoplasm"/>
    <property type="evidence" value="ECO:0007669"/>
    <property type="project" value="TreeGrafter"/>
</dbReference>
<name>A0A1M4ZKE3_VIBGA</name>
<dbReference type="GO" id="GO:0005524">
    <property type="term" value="F:ATP binding"/>
    <property type="evidence" value="ECO:0007669"/>
    <property type="project" value="UniProtKB-KW"/>
</dbReference>
<keyword evidence="2" id="KW-0547">Nucleotide-binding</keyword>
<sequence>MAIPTILNRLLSHIRHAPDRSALRCGTQHWRYAQLGQRVLQIAAALQQMNVSRQGILLNLPKSPDTVAAIYAVWLTDNHYIPVDFSQPESRIERIIDIAQPALIIDQDWLDSLDHQQMPIAAIEDFQTFSHSLAAVLYTSGSTGQPKGVQLTHTMLQFFVEWAIADVTLQAEDTLANHASFAFDLSTFDLFAAASVGACVWIIRESEQKNCPALIEGIAQHQVTVWYSVPSILAMMEKSGLLNQDVTVSLRRVIFAGEAYPIAAFRQLLKHLPRHCRISNWYGPTETNVCTAYTIDRDRLSQLSHIPIGYPLSGLQGDIEDDAGQRHRIPDCIGVSGELLISGPCVTPGYLNAPESRQTALHAKQCHATGDRVEMTPDGLIYRGRIDDMVKINGYRVELGEIESALYQHPAIQQVALFVELGELSQQLVMVAVLKTPDTKLSLLAIKQFLREKLPAYMLPQKLVITEQLPMNPNGKVDRRRLSEVTPR</sequence>
<dbReference type="InterPro" id="IPR000873">
    <property type="entry name" value="AMP-dep_synth/lig_dom"/>
</dbReference>
<reference evidence="7" key="1">
    <citation type="submission" date="2016-11" db="EMBL/GenBank/DDBJ databases">
        <authorList>
            <person name="Varghese N."/>
            <person name="Submissions S."/>
        </authorList>
    </citation>
    <scope>NUCLEOTIDE SEQUENCE [LARGE SCALE GENOMIC DNA]</scope>
    <source>
        <strain evidence="7">DSM 21264</strain>
    </source>
</reference>
<dbReference type="Gene3D" id="3.30.300.30">
    <property type="match status" value="1"/>
</dbReference>
<evidence type="ECO:0000259" key="5">
    <source>
        <dbReference type="Pfam" id="PF13193"/>
    </source>
</evidence>
<protein>
    <submittedName>
        <fullName evidence="6">L-prolyl-[peptidyl carrier protein] synthetase</fullName>
    </submittedName>
</protein>
<keyword evidence="7" id="KW-1185">Reference proteome</keyword>
<dbReference type="Pfam" id="PF00501">
    <property type="entry name" value="AMP-binding"/>
    <property type="match status" value="1"/>
</dbReference>
<evidence type="ECO:0000256" key="3">
    <source>
        <dbReference type="ARBA" id="ARBA00022840"/>
    </source>
</evidence>
<dbReference type="InterPro" id="IPR025110">
    <property type="entry name" value="AMP-bd_C"/>
</dbReference>
<dbReference type="InterPro" id="IPR042099">
    <property type="entry name" value="ANL_N_sf"/>
</dbReference>
<evidence type="ECO:0000256" key="2">
    <source>
        <dbReference type="ARBA" id="ARBA00022741"/>
    </source>
</evidence>
<dbReference type="GO" id="GO:0043041">
    <property type="term" value="P:amino acid activation for nonribosomal peptide biosynthetic process"/>
    <property type="evidence" value="ECO:0007669"/>
    <property type="project" value="TreeGrafter"/>
</dbReference>
<dbReference type="RefSeq" id="WP_072957856.1">
    <property type="nucleotide sequence ID" value="NZ_FQUH01000006.1"/>
</dbReference>
<dbReference type="SUPFAM" id="SSF56801">
    <property type="entry name" value="Acetyl-CoA synthetase-like"/>
    <property type="match status" value="1"/>
</dbReference>
<dbReference type="GO" id="GO:0016874">
    <property type="term" value="F:ligase activity"/>
    <property type="evidence" value="ECO:0007669"/>
    <property type="project" value="UniProtKB-KW"/>
</dbReference>
<dbReference type="PANTHER" id="PTHR45527">
    <property type="entry name" value="NONRIBOSOMAL PEPTIDE SYNTHETASE"/>
    <property type="match status" value="1"/>
</dbReference>
<dbReference type="Proteomes" id="UP000184159">
    <property type="component" value="Unassembled WGS sequence"/>
</dbReference>
<keyword evidence="3" id="KW-0067">ATP-binding</keyword>
<proteinExistence type="predicted"/>
<dbReference type="GO" id="GO:0044550">
    <property type="term" value="P:secondary metabolite biosynthetic process"/>
    <property type="evidence" value="ECO:0007669"/>
    <property type="project" value="TreeGrafter"/>
</dbReference>
<dbReference type="AlphaFoldDB" id="A0A1M4ZKE3"/>
<dbReference type="InterPro" id="IPR044507">
    <property type="entry name" value="DltA-like"/>
</dbReference>
<dbReference type="InterPro" id="IPR045851">
    <property type="entry name" value="AMP-bd_C_sf"/>
</dbReference>
<dbReference type="GO" id="GO:0031177">
    <property type="term" value="F:phosphopantetheine binding"/>
    <property type="evidence" value="ECO:0007669"/>
    <property type="project" value="TreeGrafter"/>
</dbReference>
<dbReference type="CDD" id="cd05945">
    <property type="entry name" value="DltA"/>
    <property type="match status" value="1"/>
</dbReference>
<dbReference type="Pfam" id="PF13193">
    <property type="entry name" value="AMP-binding_C"/>
    <property type="match status" value="1"/>
</dbReference>
<evidence type="ECO:0000313" key="7">
    <source>
        <dbReference type="Proteomes" id="UP000184159"/>
    </source>
</evidence>